<dbReference type="InterPro" id="IPR036412">
    <property type="entry name" value="HAD-like_sf"/>
</dbReference>
<dbReference type="PANTHER" id="PTHR19288">
    <property type="entry name" value="4-NITROPHENYLPHOSPHATASE-RELATED"/>
    <property type="match status" value="1"/>
</dbReference>
<dbReference type="NCBIfam" id="TIGR01662">
    <property type="entry name" value="HAD-SF-IIIA"/>
    <property type="match status" value="1"/>
</dbReference>
<reference evidence="1" key="1">
    <citation type="submission" date="2022-09" db="EMBL/GenBank/DDBJ databases">
        <title>Eubacterium sp. LFL-14 isolated from human feces.</title>
        <authorList>
            <person name="Liu F."/>
        </authorList>
    </citation>
    <scope>NUCLEOTIDE SEQUENCE</scope>
    <source>
        <strain evidence="1">LFL-14</strain>
    </source>
</reference>
<dbReference type="InterPro" id="IPR010021">
    <property type="entry name" value="PGPP1/Gep4"/>
</dbReference>
<dbReference type="InterPro" id="IPR023214">
    <property type="entry name" value="HAD_sf"/>
</dbReference>
<dbReference type="PANTHER" id="PTHR19288:SF25">
    <property type="entry name" value="PHOSPHATIDYLGLYCEROPHOSPHATASE GEP4, MITOCHONDRIAL"/>
    <property type="match status" value="1"/>
</dbReference>
<keyword evidence="2" id="KW-1185">Reference proteome</keyword>
<evidence type="ECO:0000313" key="2">
    <source>
        <dbReference type="Proteomes" id="UP001431199"/>
    </source>
</evidence>
<organism evidence="1 2">
    <name type="scientific">Eubacterium album</name>
    <dbReference type="NCBI Taxonomy" id="2978477"/>
    <lineage>
        <taxon>Bacteria</taxon>
        <taxon>Bacillati</taxon>
        <taxon>Bacillota</taxon>
        <taxon>Clostridia</taxon>
        <taxon>Eubacteriales</taxon>
        <taxon>Eubacteriaceae</taxon>
        <taxon>Eubacterium</taxon>
    </lineage>
</organism>
<dbReference type="RefSeq" id="WP_117909850.1">
    <property type="nucleotide sequence ID" value="NZ_JAODBU010000002.1"/>
</dbReference>
<dbReference type="EMBL" id="JAODBU010000002">
    <property type="protein sequence ID" value="MCT7397653.1"/>
    <property type="molecule type" value="Genomic_DNA"/>
</dbReference>
<dbReference type="NCBIfam" id="TIGR01668">
    <property type="entry name" value="YqeG_hyp_ppase"/>
    <property type="match status" value="1"/>
</dbReference>
<protein>
    <submittedName>
        <fullName evidence="1">YqeG family HAD IIIA-type phosphatase</fullName>
    </submittedName>
</protein>
<comment type="caution">
    <text evidence="1">The sequence shown here is derived from an EMBL/GenBank/DDBJ whole genome shotgun (WGS) entry which is preliminary data.</text>
</comment>
<dbReference type="Gene3D" id="3.40.50.1000">
    <property type="entry name" value="HAD superfamily/HAD-like"/>
    <property type="match status" value="1"/>
</dbReference>
<gene>
    <name evidence="1" type="ORF">N5B56_00960</name>
</gene>
<dbReference type="Pfam" id="PF13242">
    <property type="entry name" value="Hydrolase_like"/>
    <property type="match status" value="1"/>
</dbReference>
<name>A0ABT2LXR8_9FIRM</name>
<sequence length="171" mass="20126">MLERFYPNEYVNSVEDIDFDMYYKQGIRGVIFDIDNTLVPHGHPATDKSIEFFEKLRKIGLDTCLISNNQEPRVEPFAYAVKSKYIFDAHKPSTRNYKKAMELMHTDVDSTIFVGDQIFTDVYGANRTGIQSVMVKKIDKKEEIQIVLKRIPEKFILWRWKKKMSKTDMSK</sequence>
<accession>A0ABT2LXR8</accession>
<evidence type="ECO:0000313" key="1">
    <source>
        <dbReference type="EMBL" id="MCT7397653.1"/>
    </source>
</evidence>
<proteinExistence type="predicted"/>
<dbReference type="SUPFAM" id="SSF56784">
    <property type="entry name" value="HAD-like"/>
    <property type="match status" value="1"/>
</dbReference>
<dbReference type="InterPro" id="IPR006549">
    <property type="entry name" value="HAD-SF_hydro_IIIA"/>
</dbReference>
<dbReference type="Proteomes" id="UP001431199">
    <property type="component" value="Unassembled WGS sequence"/>
</dbReference>